<evidence type="ECO:0000256" key="1">
    <source>
        <dbReference type="ARBA" id="ARBA00012838"/>
    </source>
</evidence>
<evidence type="ECO:0000256" key="5">
    <source>
        <dbReference type="ARBA" id="ARBA00022917"/>
    </source>
</evidence>
<evidence type="ECO:0000256" key="4">
    <source>
        <dbReference type="ARBA" id="ARBA00022840"/>
    </source>
</evidence>
<reference evidence="9" key="1">
    <citation type="submission" date="2020-05" db="EMBL/GenBank/DDBJ databases">
        <authorList>
            <person name="Chiriac C."/>
            <person name="Salcher M."/>
            <person name="Ghai R."/>
            <person name="Kavagutti S V."/>
        </authorList>
    </citation>
    <scope>NUCLEOTIDE SEQUENCE</scope>
</reference>
<feature type="domain" description="Methionyl/Leucyl tRNA synthetase" evidence="8">
    <location>
        <begin position="129"/>
        <end position="357"/>
    </location>
</feature>
<evidence type="ECO:0000256" key="6">
    <source>
        <dbReference type="ARBA" id="ARBA00023146"/>
    </source>
</evidence>
<dbReference type="Pfam" id="PF09334">
    <property type="entry name" value="tRNA-synt_1g"/>
    <property type="match status" value="1"/>
</dbReference>
<dbReference type="InterPro" id="IPR015413">
    <property type="entry name" value="Methionyl/Leucyl_tRNA_Synth"/>
</dbReference>
<keyword evidence="6" id="KW-0030">Aminoacyl-tRNA synthetase</keyword>
<comment type="catalytic activity">
    <reaction evidence="7">
        <text>tRNA(Met) + L-methionine + ATP = L-methionyl-tRNA(Met) + AMP + diphosphate</text>
        <dbReference type="Rhea" id="RHEA:13481"/>
        <dbReference type="Rhea" id="RHEA-COMP:9667"/>
        <dbReference type="Rhea" id="RHEA-COMP:9698"/>
        <dbReference type="ChEBI" id="CHEBI:30616"/>
        <dbReference type="ChEBI" id="CHEBI:33019"/>
        <dbReference type="ChEBI" id="CHEBI:57844"/>
        <dbReference type="ChEBI" id="CHEBI:78442"/>
        <dbReference type="ChEBI" id="CHEBI:78530"/>
        <dbReference type="ChEBI" id="CHEBI:456215"/>
        <dbReference type="EC" id="6.1.1.10"/>
    </reaction>
</comment>
<gene>
    <name evidence="9" type="ORF">UFOPK1826_01159</name>
</gene>
<dbReference type="InterPro" id="IPR023457">
    <property type="entry name" value="Met-tRNA_synth_2"/>
</dbReference>
<protein>
    <recommendedName>
        <fullName evidence="1">methionine--tRNA ligase</fullName>
        <ecNumber evidence="1">6.1.1.10</ecNumber>
    </recommendedName>
</protein>
<dbReference type="EMBL" id="CAEZUN010000158">
    <property type="protein sequence ID" value="CAB4609331.1"/>
    <property type="molecule type" value="Genomic_DNA"/>
</dbReference>
<dbReference type="InterPro" id="IPR033911">
    <property type="entry name" value="MetRS_core"/>
</dbReference>
<proteinExistence type="inferred from homology"/>
<dbReference type="Gene3D" id="3.40.50.620">
    <property type="entry name" value="HUPs"/>
    <property type="match status" value="1"/>
</dbReference>
<dbReference type="Gene3D" id="2.170.220.10">
    <property type="match status" value="1"/>
</dbReference>
<keyword evidence="5" id="KW-0648">Protein biosynthesis</keyword>
<dbReference type="PANTHER" id="PTHR43326:SF1">
    <property type="entry name" value="METHIONINE--TRNA LIGASE, MITOCHONDRIAL"/>
    <property type="match status" value="1"/>
</dbReference>
<dbReference type="HAMAP" id="MF_01228">
    <property type="entry name" value="Met_tRNA_synth_type2"/>
    <property type="match status" value="1"/>
</dbReference>
<dbReference type="InterPro" id="IPR014729">
    <property type="entry name" value="Rossmann-like_a/b/a_fold"/>
</dbReference>
<dbReference type="GO" id="GO:0006431">
    <property type="term" value="P:methionyl-tRNA aminoacylation"/>
    <property type="evidence" value="ECO:0007669"/>
    <property type="project" value="InterPro"/>
</dbReference>
<evidence type="ECO:0000256" key="7">
    <source>
        <dbReference type="ARBA" id="ARBA00047364"/>
    </source>
</evidence>
<dbReference type="InterPro" id="IPR041872">
    <property type="entry name" value="Anticodon_Met"/>
</dbReference>
<dbReference type="Gene3D" id="1.10.730.10">
    <property type="entry name" value="Isoleucyl-tRNA Synthetase, Domain 1"/>
    <property type="match status" value="1"/>
</dbReference>
<dbReference type="FunFam" id="2.170.220.10:FF:000001">
    <property type="entry name" value="methionine--tRNA ligase, mitochondrial"/>
    <property type="match status" value="1"/>
</dbReference>
<dbReference type="SUPFAM" id="SSF47323">
    <property type="entry name" value="Anticodon-binding domain of a subclass of class I aminoacyl-tRNA synthetases"/>
    <property type="match status" value="1"/>
</dbReference>
<evidence type="ECO:0000256" key="2">
    <source>
        <dbReference type="ARBA" id="ARBA00022598"/>
    </source>
</evidence>
<organism evidence="9">
    <name type="scientific">freshwater metagenome</name>
    <dbReference type="NCBI Taxonomy" id="449393"/>
    <lineage>
        <taxon>unclassified sequences</taxon>
        <taxon>metagenomes</taxon>
        <taxon>ecological metagenomes</taxon>
    </lineage>
</organism>
<dbReference type="PRINTS" id="PR01041">
    <property type="entry name" value="TRNASYNTHMET"/>
</dbReference>
<keyword evidence="2" id="KW-0436">Ligase</keyword>
<dbReference type="NCBIfam" id="NF008900">
    <property type="entry name" value="PRK12267.1"/>
    <property type="match status" value="1"/>
</dbReference>
<dbReference type="InterPro" id="IPR009080">
    <property type="entry name" value="tRNAsynth_Ia_anticodon-bd"/>
</dbReference>
<dbReference type="EC" id="6.1.1.10" evidence="1"/>
<dbReference type="PANTHER" id="PTHR43326">
    <property type="entry name" value="METHIONYL-TRNA SYNTHETASE"/>
    <property type="match status" value="1"/>
</dbReference>
<dbReference type="CDD" id="cd00814">
    <property type="entry name" value="MetRS_core"/>
    <property type="match status" value="1"/>
</dbReference>
<keyword evidence="4" id="KW-0067">ATP-binding</keyword>
<evidence type="ECO:0000313" key="9">
    <source>
        <dbReference type="EMBL" id="CAB4609331.1"/>
    </source>
</evidence>
<keyword evidence="3" id="KW-0547">Nucleotide-binding</keyword>
<dbReference type="CDD" id="cd07957">
    <property type="entry name" value="Anticodon_Ia_Met"/>
    <property type="match status" value="1"/>
</dbReference>
<accession>A0A6J6H702</accession>
<name>A0A6J6H702_9ZZZZ</name>
<dbReference type="GO" id="GO:0005524">
    <property type="term" value="F:ATP binding"/>
    <property type="evidence" value="ECO:0007669"/>
    <property type="project" value="UniProtKB-KW"/>
</dbReference>
<dbReference type="GO" id="GO:0004825">
    <property type="term" value="F:methionine-tRNA ligase activity"/>
    <property type="evidence" value="ECO:0007669"/>
    <property type="project" value="UniProtKB-EC"/>
</dbReference>
<sequence length="501" mass="56290">MKKFSATTPIYYVNAKPHLGHAYTTIIADAVCRWHKLCGDDVHLLTGTDEHGLKIQQFADAEGISPKEFVDKIAPLFADAWDRLNVDINDFIRTTEERHKIGVQKLLQACYDAGDIEVDIYRGHYCVACEAYYTPEELDNGKCKIHNTQAEYVEEENYFFRLSRYEEKLLKWYADHPDAIKPDHRVNEVTGFIKQGLRDFSVSRKTLTWGIKLPWDDSHVAYVWFDALANYITAHGYGTDEKQFAANWPVDYHFIGKDIIRFHCVYWPAMLMSAGLEPPKGWAVGGWLLVGGEKMSKTTGNVVNPLDLIDEIGVDGFRYYVLADTNYGNDGDFSYEGLLSRYNSDLANNFGNLAARVATVVEKKCGGIGPVPSLTSSLAEIATQSVAQTIAEWTNVQPSRALDATWSLIRATNAYLETNEPWKMEPGKDLDLVMGDALEALRIVTILASPAMPKTCQDVWQRLGMSGQVSDQRVGTDTQWGRYPGGTTVTKGEPLFPRKKI</sequence>
<dbReference type="AlphaFoldDB" id="A0A6J6H702"/>
<evidence type="ECO:0000256" key="3">
    <source>
        <dbReference type="ARBA" id="ARBA00022741"/>
    </source>
</evidence>
<dbReference type="GO" id="GO:0005739">
    <property type="term" value="C:mitochondrion"/>
    <property type="evidence" value="ECO:0007669"/>
    <property type="project" value="UniProtKB-ARBA"/>
</dbReference>
<evidence type="ECO:0000259" key="8">
    <source>
        <dbReference type="Pfam" id="PF09334"/>
    </source>
</evidence>
<dbReference type="SUPFAM" id="SSF52374">
    <property type="entry name" value="Nucleotidylyl transferase"/>
    <property type="match status" value="1"/>
</dbReference>